<dbReference type="EMBL" id="QJTI01000020">
    <property type="protein sequence ID" value="PYF01524.1"/>
    <property type="molecule type" value="Genomic_DNA"/>
</dbReference>
<keyword evidence="5" id="KW-0732">Signal</keyword>
<feature type="domain" description="HAMP" evidence="7">
    <location>
        <begin position="55"/>
        <end position="108"/>
    </location>
</feature>
<dbReference type="Pfam" id="PF13682">
    <property type="entry name" value="CZB"/>
    <property type="match status" value="1"/>
</dbReference>
<protein>
    <submittedName>
        <fullName evidence="8">Methyl-accepting chemotaxis protein</fullName>
    </submittedName>
</protein>
<feature type="chain" id="PRO_5016338258" evidence="5">
    <location>
        <begin position="26"/>
        <end position="559"/>
    </location>
</feature>
<comment type="similarity">
    <text evidence="2">Belongs to the methyl-accepting chemotaxis (MCP) protein family.</text>
</comment>
<proteinExistence type="inferred from homology"/>
<dbReference type="InterPro" id="IPR025991">
    <property type="entry name" value="Chemoreceptor_zinc-bind_dom"/>
</dbReference>
<evidence type="ECO:0000256" key="4">
    <source>
        <dbReference type="SAM" id="Phobius"/>
    </source>
</evidence>
<dbReference type="CDD" id="cd11386">
    <property type="entry name" value="MCP_signal"/>
    <property type="match status" value="1"/>
</dbReference>
<evidence type="ECO:0000259" key="7">
    <source>
        <dbReference type="PROSITE" id="PS50885"/>
    </source>
</evidence>
<dbReference type="SMART" id="SM00283">
    <property type="entry name" value="MA"/>
    <property type="match status" value="1"/>
</dbReference>
<dbReference type="PROSITE" id="PS50111">
    <property type="entry name" value="CHEMOTAXIS_TRANSDUC_2"/>
    <property type="match status" value="1"/>
</dbReference>
<evidence type="ECO:0000313" key="8">
    <source>
        <dbReference type="EMBL" id="PYF01524.1"/>
    </source>
</evidence>
<accession>A0A318T9Z6</accession>
<comment type="caution">
    <text evidence="8">The sequence shown here is derived from an EMBL/GenBank/DDBJ whole genome shotgun (WGS) entry which is preliminary data.</text>
</comment>
<dbReference type="Proteomes" id="UP000248148">
    <property type="component" value="Unassembled WGS sequence"/>
</dbReference>
<dbReference type="InterPro" id="IPR004089">
    <property type="entry name" value="MCPsignal_dom"/>
</dbReference>
<dbReference type="Gene3D" id="6.10.340.10">
    <property type="match status" value="1"/>
</dbReference>
<gene>
    <name evidence="8" type="ORF">BJ122_1207</name>
</gene>
<keyword evidence="4" id="KW-1133">Transmembrane helix</keyword>
<feature type="transmembrane region" description="Helical" evidence="4">
    <location>
        <begin position="35"/>
        <end position="55"/>
    </location>
</feature>
<dbReference type="SUPFAM" id="SSF58104">
    <property type="entry name" value="Methyl-accepting chemotaxis protein (MCP) signaling domain"/>
    <property type="match status" value="1"/>
</dbReference>
<sequence>MINSSSVSKALTVSVLATGFSIAAAGWNAAQNAQIAASLAGCGALMSAVCAWWLLRATKSINKAMAALEQAASGNLKARIIGIRGHGSVGKMLENINRVLDQVEGFAKETEAAMKAAASGRFYRKIMPRGFRGDFARFANEVNSTLTQMEENVRRLAAFEARMLREAVTVTITVNEGAIANTRIVGGIRSARSESQGMAAATEQMVAGFRTISASGNEAARLSENAKSISEDARRIVGEAMAEFGQIEASVADAAERVSSLAASSEAIGEILESIERIAAQTNLLALNATIEAARAGEAGRGFAVVAQEVKQLSQQTAAAATDINQRVTTLRQEMAGIVDTMTHGTRSIAKGRKAMETMGERIGDVTTQVSNTTVRIEEISHVLSEQSAAANQISEGVQNIAERADSNANAVHESSKALHGVEEEMGSLLKLLSERDIPDKVLLLAKSDHVLWKKRLLDMVAGDLKLSTDELANDTTCRLGKWYHGPDVEHLRHLPEFQALAAPHHAVHQNGIEAVNCFNQGRYDEALKYIERVEDASRQVLECLDLLIAAQQRQKKAA</sequence>
<dbReference type="GO" id="GO:0016020">
    <property type="term" value="C:membrane"/>
    <property type="evidence" value="ECO:0007669"/>
    <property type="project" value="InterPro"/>
</dbReference>
<dbReference type="GO" id="GO:0007165">
    <property type="term" value="P:signal transduction"/>
    <property type="evidence" value="ECO:0007669"/>
    <property type="project" value="UniProtKB-KW"/>
</dbReference>
<dbReference type="Gene3D" id="1.20.120.30">
    <property type="entry name" value="Aspartate receptor, ligand-binding domain"/>
    <property type="match status" value="1"/>
</dbReference>
<keyword evidence="1 3" id="KW-0807">Transducer</keyword>
<evidence type="ECO:0000256" key="3">
    <source>
        <dbReference type="PROSITE-ProRule" id="PRU00284"/>
    </source>
</evidence>
<feature type="signal peptide" evidence="5">
    <location>
        <begin position="1"/>
        <end position="25"/>
    </location>
</feature>
<reference evidence="8 9" key="1">
    <citation type="submission" date="2018-06" db="EMBL/GenBank/DDBJ databases">
        <title>Genomic Encyclopedia of Archaeal and Bacterial Type Strains, Phase II (KMG-II): from individual species to whole genera.</title>
        <authorList>
            <person name="Goeker M."/>
        </authorList>
    </citation>
    <scope>NUCLEOTIDE SEQUENCE [LARGE SCALE GENOMIC DNA]</scope>
    <source>
        <strain evidence="8 9">JCM 11668</strain>
    </source>
</reference>
<dbReference type="Gene3D" id="1.10.287.950">
    <property type="entry name" value="Methyl-accepting chemotaxis protein"/>
    <property type="match status" value="1"/>
</dbReference>
<evidence type="ECO:0000256" key="5">
    <source>
        <dbReference type="SAM" id="SignalP"/>
    </source>
</evidence>
<dbReference type="PANTHER" id="PTHR32089">
    <property type="entry name" value="METHYL-ACCEPTING CHEMOTAXIS PROTEIN MCPB"/>
    <property type="match status" value="1"/>
</dbReference>
<dbReference type="Pfam" id="PF00015">
    <property type="entry name" value="MCPsignal"/>
    <property type="match status" value="1"/>
</dbReference>
<keyword evidence="4" id="KW-0812">Transmembrane</keyword>
<keyword evidence="9" id="KW-1185">Reference proteome</keyword>
<dbReference type="OrthoDB" id="4514964at2"/>
<evidence type="ECO:0000256" key="1">
    <source>
        <dbReference type="ARBA" id="ARBA00023224"/>
    </source>
</evidence>
<name>A0A318T9Z6_9BRAD</name>
<dbReference type="RefSeq" id="WP_110781861.1">
    <property type="nucleotide sequence ID" value="NZ_QJTI01000020.1"/>
</dbReference>
<evidence type="ECO:0000259" key="6">
    <source>
        <dbReference type="PROSITE" id="PS50111"/>
    </source>
</evidence>
<keyword evidence="4" id="KW-0472">Membrane</keyword>
<feature type="domain" description="Methyl-accepting transducer" evidence="6">
    <location>
        <begin position="166"/>
        <end position="402"/>
    </location>
</feature>
<evidence type="ECO:0000313" key="9">
    <source>
        <dbReference type="Proteomes" id="UP000248148"/>
    </source>
</evidence>
<dbReference type="AlphaFoldDB" id="A0A318T9Z6"/>
<evidence type="ECO:0000256" key="2">
    <source>
        <dbReference type="ARBA" id="ARBA00029447"/>
    </source>
</evidence>
<dbReference type="PANTHER" id="PTHR32089:SF112">
    <property type="entry name" value="LYSOZYME-LIKE PROTEIN-RELATED"/>
    <property type="match status" value="1"/>
</dbReference>
<organism evidence="8 9">
    <name type="scientific">Rhodopseudomonas faecalis</name>
    <dbReference type="NCBI Taxonomy" id="99655"/>
    <lineage>
        <taxon>Bacteria</taxon>
        <taxon>Pseudomonadati</taxon>
        <taxon>Pseudomonadota</taxon>
        <taxon>Alphaproteobacteria</taxon>
        <taxon>Hyphomicrobiales</taxon>
        <taxon>Nitrobacteraceae</taxon>
        <taxon>Rhodopseudomonas</taxon>
    </lineage>
</organism>
<dbReference type="InterPro" id="IPR003660">
    <property type="entry name" value="HAMP_dom"/>
</dbReference>
<dbReference type="PROSITE" id="PS50885">
    <property type="entry name" value="HAMP"/>
    <property type="match status" value="1"/>
</dbReference>